<protein>
    <recommendedName>
        <fullName evidence="1">Halobacterial output domain-containing protein</fullName>
    </recommendedName>
</protein>
<dbReference type="Proteomes" id="UP001056855">
    <property type="component" value="Plasmid unnamed2"/>
</dbReference>
<gene>
    <name evidence="2" type="ORF">NGM29_20500</name>
</gene>
<keyword evidence="3" id="KW-1185">Reference proteome</keyword>
<sequence>MTDTEAHDRYYPEDDQALSDAILQVIDVQKDESLTEAEFRLYDDIDPDVLNNRFQEDAHGETKVEFYTGGFKVTLWGDAVIDIHVTPQQGEGKAANA</sequence>
<name>A0A9E7NEI1_9EURY</name>
<organism evidence="2 3">
    <name type="scientific">Natronosalvus rutilus</name>
    <dbReference type="NCBI Taxonomy" id="2953753"/>
    <lineage>
        <taxon>Archaea</taxon>
        <taxon>Methanobacteriati</taxon>
        <taxon>Methanobacteriota</taxon>
        <taxon>Stenosarchaea group</taxon>
        <taxon>Halobacteria</taxon>
        <taxon>Halobacteriales</taxon>
        <taxon>Natrialbaceae</taxon>
        <taxon>Natronosalvus</taxon>
    </lineage>
</organism>
<evidence type="ECO:0000313" key="3">
    <source>
        <dbReference type="Proteomes" id="UP001056855"/>
    </source>
</evidence>
<dbReference type="GeneID" id="73292480"/>
<dbReference type="InterPro" id="IPR040624">
    <property type="entry name" value="HalOD1"/>
</dbReference>
<accession>A0A9E7NEI1</accession>
<dbReference type="AlphaFoldDB" id="A0A9E7NEI1"/>
<keyword evidence="2" id="KW-0614">Plasmid</keyword>
<dbReference type="Pfam" id="PF18545">
    <property type="entry name" value="HalOD1"/>
    <property type="match status" value="1"/>
</dbReference>
<geneLocation type="plasmid" evidence="2 3">
    <name>unnamed2</name>
</geneLocation>
<feature type="domain" description="Halobacterial output" evidence="1">
    <location>
        <begin position="15"/>
        <end position="84"/>
    </location>
</feature>
<proteinExistence type="predicted"/>
<evidence type="ECO:0000313" key="2">
    <source>
        <dbReference type="EMBL" id="UTF55866.1"/>
    </source>
</evidence>
<dbReference type="EMBL" id="CP100357">
    <property type="protein sequence ID" value="UTF55866.1"/>
    <property type="molecule type" value="Genomic_DNA"/>
</dbReference>
<dbReference type="KEGG" id="sawl:NGM29_20500"/>
<reference evidence="2" key="1">
    <citation type="submission" date="2022-06" db="EMBL/GenBank/DDBJ databases">
        <title>Diverse halophilic archaea isolated from saline environments.</title>
        <authorList>
            <person name="Cui H.-L."/>
        </authorList>
    </citation>
    <scope>NUCLEOTIDE SEQUENCE</scope>
    <source>
        <strain evidence="2">WLHS1</strain>
        <plasmid evidence="2">unnamed2</plasmid>
    </source>
</reference>
<evidence type="ECO:0000259" key="1">
    <source>
        <dbReference type="Pfam" id="PF18545"/>
    </source>
</evidence>
<dbReference type="RefSeq" id="WP_254161325.1">
    <property type="nucleotide sequence ID" value="NZ_CP100357.1"/>
</dbReference>